<evidence type="ECO:0000256" key="3">
    <source>
        <dbReference type="ARBA" id="ARBA00022692"/>
    </source>
</evidence>
<keyword evidence="3 6" id="KW-0812">Transmembrane</keyword>
<comment type="subcellular location">
    <subcellularLocation>
        <location evidence="1">Cell membrane</location>
        <topology evidence="1">Multi-pass membrane protein</topology>
    </subcellularLocation>
</comment>
<evidence type="ECO:0000256" key="4">
    <source>
        <dbReference type="ARBA" id="ARBA00022989"/>
    </source>
</evidence>
<dbReference type="EMBL" id="PDOA01000013">
    <property type="protein sequence ID" value="PWC27571.1"/>
    <property type="molecule type" value="Genomic_DNA"/>
</dbReference>
<name>A0A2U1V133_9PROT</name>
<keyword evidence="9" id="KW-1185">Reference proteome</keyword>
<evidence type="ECO:0000256" key="5">
    <source>
        <dbReference type="ARBA" id="ARBA00023136"/>
    </source>
</evidence>
<organism evidence="8 9">
    <name type="scientific">Teichococcus aestuarii</name>
    <dbReference type="NCBI Taxonomy" id="568898"/>
    <lineage>
        <taxon>Bacteria</taxon>
        <taxon>Pseudomonadati</taxon>
        <taxon>Pseudomonadota</taxon>
        <taxon>Alphaproteobacteria</taxon>
        <taxon>Acetobacterales</taxon>
        <taxon>Roseomonadaceae</taxon>
        <taxon>Roseomonas</taxon>
    </lineage>
</organism>
<keyword evidence="5 6" id="KW-0472">Membrane</keyword>
<feature type="transmembrane region" description="Helical" evidence="6">
    <location>
        <begin position="6"/>
        <end position="30"/>
    </location>
</feature>
<feature type="transmembrane region" description="Helical" evidence="6">
    <location>
        <begin position="277"/>
        <end position="303"/>
    </location>
</feature>
<evidence type="ECO:0000256" key="1">
    <source>
        <dbReference type="ARBA" id="ARBA00004651"/>
    </source>
</evidence>
<sequence length="312" mass="33542">MAGTSSLILAGLAGGGALLLVVIATLLLHAEARERGYARRIRQVTRPATPDGRRAASALHPLGKALQRLGELLRQTALFSAKDIAELERAVGAAGFNPHRAVSTFLGVKLVAVLALPALGWFIGRIAGGQMQWMLPAAGLVLGILLPGWVVAMLRRPYVAALERGLPDALDLLVVCAESGLGLDSAVERVARELEFSNPTIALELALLTQELRMLPDRREALMRLGERTGVESFQRLSATLSQTLRYGTPLAQALRVLAAEMRQERMTKLEERAARLPALLVLPLVLFILPCLFIVLIGPSAIRIISHFSGG</sequence>
<feature type="domain" description="Type II secretion system protein GspF" evidence="7">
    <location>
        <begin position="170"/>
        <end position="298"/>
    </location>
</feature>
<keyword evidence="2" id="KW-1003">Cell membrane</keyword>
<gene>
    <name evidence="8" type="ORF">CR165_17340</name>
</gene>
<feature type="transmembrane region" description="Helical" evidence="6">
    <location>
        <begin position="106"/>
        <end position="127"/>
    </location>
</feature>
<evidence type="ECO:0000313" key="8">
    <source>
        <dbReference type="EMBL" id="PWC27571.1"/>
    </source>
</evidence>
<dbReference type="AlphaFoldDB" id="A0A2U1V133"/>
<proteinExistence type="predicted"/>
<protein>
    <submittedName>
        <fullName evidence="8">Pilus assembly protein TadC</fullName>
    </submittedName>
</protein>
<dbReference type="GO" id="GO:0005886">
    <property type="term" value="C:plasma membrane"/>
    <property type="evidence" value="ECO:0007669"/>
    <property type="project" value="UniProtKB-SubCell"/>
</dbReference>
<evidence type="ECO:0000256" key="2">
    <source>
        <dbReference type="ARBA" id="ARBA00022475"/>
    </source>
</evidence>
<dbReference type="Pfam" id="PF00482">
    <property type="entry name" value="T2SSF"/>
    <property type="match status" value="1"/>
</dbReference>
<dbReference type="PANTHER" id="PTHR35007">
    <property type="entry name" value="INTEGRAL MEMBRANE PROTEIN-RELATED"/>
    <property type="match status" value="1"/>
</dbReference>
<reference evidence="9" key="1">
    <citation type="submission" date="2017-10" db="EMBL/GenBank/DDBJ databases">
        <authorList>
            <person name="Toshchakov S.V."/>
            <person name="Goeva M.A."/>
        </authorList>
    </citation>
    <scope>NUCLEOTIDE SEQUENCE [LARGE SCALE GENOMIC DNA]</scope>
    <source>
        <strain evidence="9">JR1/69-1-13</strain>
    </source>
</reference>
<feature type="transmembrane region" description="Helical" evidence="6">
    <location>
        <begin position="133"/>
        <end position="154"/>
    </location>
</feature>
<keyword evidence="4 6" id="KW-1133">Transmembrane helix</keyword>
<evidence type="ECO:0000256" key="6">
    <source>
        <dbReference type="SAM" id="Phobius"/>
    </source>
</evidence>
<evidence type="ECO:0000313" key="9">
    <source>
        <dbReference type="Proteomes" id="UP000245048"/>
    </source>
</evidence>
<dbReference type="Proteomes" id="UP000245048">
    <property type="component" value="Unassembled WGS sequence"/>
</dbReference>
<dbReference type="PANTHER" id="PTHR35007:SF2">
    <property type="entry name" value="PILUS ASSEMBLE PROTEIN"/>
    <property type="match status" value="1"/>
</dbReference>
<evidence type="ECO:0000259" key="7">
    <source>
        <dbReference type="Pfam" id="PF00482"/>
    </source>
</evidence>
<dbReference type="InterPro" id="IPR018076">
    <property type="entry name" value="T2SS_GspF_dom"/>
</dbReference>
<dbReference type="OrthoDB" id="9810662at2"/>
<comment type="caution">
    <text evidence="8">The sequence shown here is derived from an EMBL/GenBank/DDBJ whole genome shotgun (WGS) entry which is preliminary data.</text>
</comment>
<dbReference type="RefSeq" id="WP_109518209.1">
    <property type="nucleotide sequence ID" value="NZ_JBHSCH010000010.1"/>
</dbReference>
<accession>A0A2U1V133</accession>